<evidence type="ECO:0000313" key="9">
    <source>
        <dbReference type="Proteomes" id="UP000190135"/>
    </source>
</evidence>
<dbReference type="GO" id="GO:0071949">
    <property type="term" value="F:FAD binding"/>
    <property type="evidence" value="ECO:0007669"/>
    <property type="project" value="InterPro"/>
</dbReference>
<reference evidence="8 9" key="1">
    <citation type="submission" date="2017-02" db="EMBL/GenBank/DDBJ databases">
        <authorList>
            <person name="Peterson S.W."/>
        </authorList>
    </citation>
    <scope>NUCLEOTIDE SEQUENCE [LARGE SCALE GENOMIC DNA]</scope>
    <source>
        <strain evidence="8 9">USBA 369</strain>
    </source>
</reference>
<dbReference type="Gene3D" id="3.50.50.60">
    <property type="entry name" value="FAD/NAD(P)-binding domain"/>
    <property type="match status" value="1"/>
</dbReference>
<organism evidence="8 9">
    <name type="scientific">Consotaella salsifontis</name>
    <dbReference type="NCBI Taxonomy" id="1365950"/>
    <lineage>
        <taxon>Bacteria</taxon>
        <taxon>Pseudomonadati</taxon>
        <taxon>Pseudomonadota</taxon>
        <taxon>Alphaproteobacteria</taxon>
        <taxon>Hyphomicrobiales</taxon>
        <taxon>Aurantimonadaceae</taxon>
        <taxon>Consotaella</taxon>
    </lineage>
</organism>
<keyword evidence="9" id="KW-1185">Reference proteome</keyword>
<dbReference type="SUPFAM" id="SSF51905">
    <property type="entry name" value="FAD/NAD(P)-binding domain"/>
    <property type="match status" value="1"/>
</dbReference>
<evidence type="ECO:0000256" key="5">
    <source>
        <dbReference type="ARBA" id="ARBA00023033"/>
    </source>
</evidence>
<dbReference type="PANTHER" id="PTHR13789:SF318">
    <property type="entry name" value="GERANYLGERANYL DIPHOSPHATE REDUCTASE"/>
    <property type="match status" value="1"/>
</dbReference>
<sequence length="403" mass="43468">MPFRGESSLTIDKSAPLIIVGAGIAGLSAALCLAHFGFSVEIYERAATLQEAGAGLQLSPNAMRVLGRLGLADDLVRKAVVADKVTLRSARSGRPIATVPVGAGDGTTYLSIHRADLQAALLLAAWSRPGIELHLGYDLVRVRQEGARTILVFRHEGEEKEVRAALVIAADGVRSKIASEVGFAPPQAARSTAWRMTLETERLEATDRPIAGVEAWLGSGRHAVIYPIRQGSEINIVLIVPSESSGDGTPGTVSAARLQREFRAWDPRLARIISKGERASAWPMHTVDPHRPWSKGSGIVLVGDAAHAMLPYAAQGAAMAIEDAWVLAYALARAEGAGTAIELYQAMRQPRVERVRSRVRFHDTVYHLQFPLSLGRDAVLGLRSPDSLRRDLAWLYGWTPPVA</sequence>
<dbReference type="InterPro" id="IPR002938">
    <property type="entry name" value="FAD-bd"/>
</dbReference>
<protein>
    <submittedName>
        <fullName evidence="8">Salicylate hydroxylase</fullName>
    </submittedName>
</protein>
<keyword evidence="6" id="KW-1133">Transmembrane helix</keyword>
<dbReference type="InterPro" id="IPR036188">
    <property type="entry name" value="FAD/NAD-bd_sf"/>
</dbReference>
<dbReference type="Pfam" id="PF01494">
    <property type="entry name" value="FAD_binding_3"/>
    <property type="match status" value="1"/>
</dbReference>
<keyword evidence="4" id="KW-0560">Oxidoreductase</keyword>
<dbReference type="PRINTS" id="PR00420">
    <property type="entry name" value="RNGMNOXGNASE"/>
</dbReference>
<evidence type="ECO:0000313" key="8">
    <source>
        <dbReference type="EMBL" id="SJZ50527.1"/>
    </source>
</evidence>
<dbReference type="EMBL" id="FUXL01000001">
    <property type="protein sequence ID" value="SJZ50527.1"/>
    <property type="molecule type" value="Genomic_DNA"/>
</dbReference>
<evidence type="ECO:0000256" key="4">
    <source>
        <dbReference type="ARBA" id="ARBA00023002"/>
    </source>
</evidence>
<dbReference type="STRING" id="1365950.SAMN05428963_10189"/>
<evidence type="ECO:0000256" key="1">
    <source>
        <dbReference type="ARBA" id="ARBA00001974"/>
    </source>
</evidence>
<proteinExistence type="predicted"/>
<keyword evidence="6" id="KW-0812">Transmembrane</keyword>
<dbReference type="RefSeq" id="WP_078706414.1">
    <property type="nucleotide sequence ID" value="NZ_FUXL01000001.1"/>
</dbReference>
<accession>A0A1T4L7F6</accession>
<dbReference type="GO" id="GO:0004497">
    <property type="term" value="F:monooxygenase activity"/>
    <property type="evidence" value="ECO:0007669"/>
    <property type="project" value="UniProtKB-KW"/>
</dbReference>
<dbReference type="Proteomes" id="UP000190135">
    <property type="component" value="Unassembled WGS sequence"/>
</dbReference>
<dbReference type="OrthoDB" id="4230779at2"/>
<name>A0A1T4L7F6_9HYPH</name>
<keyword evidence="5" id="KW-0503">Monooxygenase</keyword>
<gene>
    <name evidence="8" type="ORF">SAMN05428963_10189</name>
</gene>
<feature type="transmembrane region" description="Helical" evidence="6">
    <location>
        <begin position="15"/>
        <end position="38"/>
    </location>
</feature>
<dbReference type="SUPFAM" id="SSF54373">
    <property type="entry name" value="FAD-linked reductases, C-terminal domain"/>
    <property type="match status" value="1"/>
</dbReference>
<keyword evidence="2" id="KW-0285">Flavoprotein</keyword>
<feature type="domain" description="FAD-binding" evidence="7">
    <location>
        <begin position="17"/>
        <end position="356"/>
    </location>
</feature>
<evidence type="ECO:0000256" key="6">
    <source>
        <dbReference type="SAM" id="Phobius"/>
    </source>
</evidence>
<evidence type="ECO:0000256" key="3">
    <source>
        <dbReference type="ARBA" id="ARBA00022827"/>
    </source>
</evidence>
<comment type="cofactor">
    <cofactor evidence="1">
        <name>FAD</name>
        <dbReference type="ChEBI" id="CHEBI:57692"/>
    </cofactor>
</comment>
<keyword evidence="6" id="KW-0472">Membrane</keyword>
<keyword evidence="3" id="KW-0274">FAD</keyword>
<evidence type="ECO:0000259" key="7">
    <source>
        <dbReference type="Pfam" id="PF01494"/>
    </source>
</evidence>
<evidence type="ECO:0000256" key="2">
    <source>
        <dbReference type="ARBA" id="ARBA00022630"/>
    </source>
</evidence>
<dbReference type="InterPro" id="IPR050493">
    <property type="entry name" value="FAD-dep_Monooxygenase_BioMet"/>
</dbReference>
<dbReference type="PANTHER" id="PTHR13789">
    <property type="entry name" value="MONOOXYGENASE"/>
    <property type="match status" value="1"/>
</dbReference>
<dbReference type="AlphaFoldDB" id="A0A1T4L7F6"/>